<sequence>MIKLRFGGPAWQFHYDRADLCAADRARAGERRAPRAERDWQVSRAVAAALRRAAGVAPETTLSLSHKQGHALAGLAPAGWTLAVDLERCQPRDTAALAAWVCTDAEQAALAGIAGVEARLEAFYMVWTLKEALLKAAGLPFPAGMRQVGLGLFGGAGIDTAELRAPGPDWEARAWRLPDGWIAAAAWRAPAAAAEAAAVAVQWQSGDEAGEGPLPAGGPALLGRWRSAPAAAGP</sequence>
<keyword evidence="1" id="KW-0808">Transferase</keyword>
<dbReference type="Proteomes" id="UP000217005">
    <property type="component" value="Unassembled WGS sequence"/>
</dbReference>
<feature type="region of interest" description="Disordered" evidence="2">
    <location>
        <begin position="209"/>
        <end position="234"/>
    </location>
</feature>
<keyword evidence="4" id="KW-0418">Kinase</keyword>
<dbReference type="InterPro" id="IPR037143">
    <property type="entry name" value="4-PPantetheinyl_Trfase_dom_sf"/>
</dbReference>
<gene>
    <name evidence="4" type="ORF">CEG14_11970</name>
</gene>
<dbReference type="SUPFAM" id="SSF56214">
    <property type="entry name" value="4'-phosphopantetheinyl transferase"/>
    <property type="match status" value="1"/>
</dbReference>
<dbReference type="InterPro" id="IPR008278">
    <property type="entry name" value="4-PPantetheinyl_Trfase_dom"/>
</dbReference>
<comment type="caution">
    <text evidence="4">The sequence shown here is derived from an EMBL/GenBank/DDBJ whole genome shotgun (WGS) entry which is preliminary data.</text>
</comment>
<name>A0A261SED6_9BORD</name>
<dbReference type="OrthoDB" id="9808281at2"/>
<dbReference type="GO" id="GO:0016301">
    <property type="term" value="F:kinase activity"/>
    <property type="evidence" value="ECO:0007669"/>
    <property type="project" value="UniProtKB-KW"/>
</dbReference>
<evidence type="ECO:0000256" key="2">
    <source>
        <dbReference type="SAM" id="MobiDB-lite"/>
    </source>
</evidence>
<dbReference type="Pfam" id="PF01648">
    <property type="entry name" value="ACPS"/>
    <property type="match status" value="1"/>
</dbReference>
<organism evidence="4 5">
    <name type="scientific">Bordetella genomosp. 1</name>
    <dbReference type="NCBI Taxonomy" id="1395607"/>
    <lineage>
        <taxon>Bacteria</taxon>
        <taxon>Pseudomonadati</taxon>
        <taxon>Pseudomonadota</taxon>
        <taxon>Betaproteobacteria</taxon>
        <taxon>Burkholderiales</taxon>
        <taxon>Alcaligenaceae</taxon>
        <taxon>Bordetella</taxon>
    </lineage>
</organism>
<evidence type="ECO:0000256" key="1">
    <source>
        <dbReference type="ARBA" id="ARBA00022679"/>
    </source>
</evidence>
<proteinExistence type="predicted"/>
<evidence type="ECO:0000313" key="5">
    <source>
        <dbReference type="Proteomes" id="UP000217005"/>
    </source>
</evidence>
<reference evidence="4 5" key="1">
    <citation type="submission" date="2017-05" db="EMBL/GenBank/DDBJ databases">
        <title>Complete and WGS of Bordetella genogroups.</title>
        <authorList>
            <person name="Spilker T."/>
            <person name="LiPuma J."/>
        </authorList>
    </citation>
    <scope>NUCLEOTIDE SEQUENCE [LARGE SCALE GENOMIC DNA]</scope>
    <source>
        <strain evidence="4 5">AU17610</strain>
    </source>
</reference>
<accession>A0A261SED6</accession>
<dbReference type="AlphaFoldDB" id="A0A261SED6"/>
<dbReference type="RefSeq" id="WP_094826577.1">
    <property type="nucleotide sequence ID" value="NZ_NEVL01000003.1"/>
</dbReference>
<feature type="domain" description="4'-phosphopantetheinyl transferase" evidence="3">
    <location>
        <begin position="83"/>
        <end position="150"/>
    </location>
</feature>
<dbReference type="Gene3D" id="3.90.470.20">
    <property type="entry name" value="4'-phosphopantetheinyl transferase domain"/>
    <property type="match status" value="1"/>
</dbReference>
<protein>
    <submittedName>
        <fullName evidence="4">4-diphosphocytidyl-2C-methyl-D-erythritol kinase</fullName>
    </submittedName>
</protein>
<dbReference type="GO" id="GO:0000287">
    <property type="term" value="F:magnesium ion binding"/>
    <property type="evidence" value="ECO:0007669"/>
    <property type="project" value="InterPro"/>
</dbReference>
<evidence type="ECO:0000313" key="4">
    <source>
        <dbReference type="EMBL" id="OZI35768.1"/>
    </source>
</evidence>
<dbReference type="EMBL" id="NEVL01000003">
    <property type="protein sequence ID" value="OZI35768.1"/>
    <property type="molecule type" value="Genomic_DNA"/>
</dbReference>
<evidence type="ECO:0000259" key="3">
    <source>
        <dbReference type="Pfam" id="PF01648"/>
    </source>
</evidence>
<feature type="compositionally biased region" description="Low complexity" evidence="2">
    <location>
        <begin position="211"/>
        <end position="223"/>
    </location>
</feature>
<dbReference type="GO" id="GO:0008897">
    <property type="term" value="F:holo-[acyl-carrier-protein] synthase activity"/>
    <property type="evidence" value="ECO:0007669"/>
    <property type="project" value="InterPro"/>
</dbReference>